<protein>
    <submittedName>
        <fullName evidence="3">Uncharacterized protein</fullName>
    </submittedName>
</protein>
<dbReference type="SUPFAM" id="SSF52540">
    <property type="entry name" value="P-loop containing nucleoside triphosphate hydrolases"/>
    <property type="match status" value="1"/>
</dbReference>
<dbReference type="InterPro" id="IPR041685">
    <property type="entry name" value="AAA_GajA/Old/RecF-like"/>
</dbReference>
<dbReference type="InterPro" id="IPR051396">
    <property type="entry name" value="Bact_Antivir_Def_Nuclease"/>
</dbReference>
<feature type="domain" description="Endonuclease GajA/Old nuclease/RecF-like AAA" evidence="1">
    <location>
        <begin position="12"/>
        <end position="61"/>
    </location>
</feature>
<name>A0A179BGI6_RHILE</name>
<dbReference type="Pfam" id="PF13175">
    <property type="entry name" value="AAA_15"/>
    <property type="match status" value="2"/>
</dbReference>
<evidence type="ECO:0000313" key="3">
    <source>
        <dbReference type="EMBL" id="OAP90241.1"/>
    </source>
</evidence>
<comment type="caution">
    <text evidence="3">The sequence shown here is derived from an EMBL/GenBank/DDBJ whole genome shotgun (WGS) entry which is preliminary data.</text>
</comment>
<feature type="domain" description="Endonuclease GajA/Old nuclease/RecF-like AAA" evidence="1">
    <location>
        <begin position="172"/>
        <end position="349"/>
    </location>
</feature>
<organism evidence="3">
    <name type="scientific">Rhizobium leguminosarum</name>
    <dbReference type="NCBI Taxonomy" id="384"/>
    <lineage>
        <taxon>Bacteria</taxon>
        <taxon>Pseudomonadati</taxon>
        <taxon>Pseudomonadota</taxon>
        <taxon>Alphaproteobacteria</taxon>
        <taxon>Hyphomicrobiales</taxon>
        <taxon>Rhizobiaceae</taxon>
        <taxon>Rhizobium/Agrobacterium group</taxon>
        <taxon>Rhizobium</taxon>
    </lineage>
</organism>
<accession>A0A179BGI6</accession>
<feature type="domain" description="OLD protein-like TOPRIM" evidence="2">
    <location>
        <begin position="404"/>
        <end position="466"/>
    </location>
</feature>
<sequence length="580" mass="64361">MAEVQAEIERGKLRSLSVKNFRCIGSKPVKVDLDDIVVLVGPNNSGKSSILRAYEVAVSEGSKPGNLRQEDFPNGEINPDEPTEIELVTEVVHGDPGKQWIGDLDGKVPAEGGRKYVKEKWLWTSVGKGTRYGWNVEKQAWDDKKPWGWANVANARRPAVHPVRAFDPPETQAKQIHDLLSKAIIGSAKQLSKDGVNLYEKLLTDVADFQKLALDHNKGKIEEAEKMLNDIVSSIFLDHAVSYVQSADASDSSLKLFPDGGKLTMGHKDGHMSDLESQGSGARRTMLWATLKLLKDSAADQKRSNVLLIDEPELCLHPNAIRDACKVLYDLASKDGWQVMITTHSPVFIDLSRDNTSIVRVERKDKGEIVGTTLYRPENAKLDDRDKENLKLLNIYDPYVAEFFFGGRIILVEGDTEYSAFRTIMEGDKSFSDVHVIRARGKATIASLAKILNQFGATYSILHDTDTPKTFRKNSKTGVKEEIVNPAWTTNKNILEAVEKQLAAKTVRLAASKIHFEAAFFDTALTGEKPYTAVRTLQSDDERRRVVTELLRGLVDHAADLPAGVIEWSEIGDLEAAFGV</sequence>
<dbReference type="CDD" id="cd01026">
    <property type="entry name" value="TOPRIM_OLD"/>
    <property type="match status" value="1"/>
</dbReference>
<dbReference type="InterPro" id="IPR034139">
    <property type="entry name" value="TOPRIM_OLD"/>
</dbReference>
<dbReference type="Gene3D" id="3.40.50.300">
    <property type="entry name" value="P-loop containing nucleotide triphosphate hydrolases"/>
    <property type="match status" value="2"/>
</dbReference>
<evidence type="ECO:0000259" key="2">
    <source>
        <dbReference type="Pfam" id="PF20469"/>
    </source>
</evidence>
<dbReference type="Pfam" id="PF20469">
    <property type="entry name" value="OLD-like_TOPRIM"/>
    <property type="match status" value="1"/>
</dbReference>
<dbReference type="PANTHER" id="PTHR43581:SF4">
    <property type="entry name" value="ATP_GTP PHOSPHATASE"/>
    <property type="match status" value="1"/>
</dbReference>
<dbReference type="PANTHER" id="PTHR43581">
    <property type="entry name" value="ATP/GTP PHOSPHATASE"/>
    <property type="match status" value="1"/>
</dbReference>
<reference evidence="3" key="1">
    <citation type="submission" date="2016-04" db="EMBL/GenBank/DDBJ databases">
        <title>Fast-growing isolate from the root nodules of Vavilovia formosa.</title>
        <authorList>
            <person name="Kimeklis A."/>
            <person name="Safronova V."/>
            <person name="Belimov A."/>
            <person name="Andronov E."/>
        </authorList>
    </citation>
    <scope>NUCLEOTIDE SEQUENCE [LARGE SCALE GENOMIC DNA]</scope>
    <source>
        <strain evidence="3">Vaf-46</strain>
    </source>
</reference>
<dbReference type="InterPro" id="IPR027417">
    <property type="entry name" value="P-loop_NTPase"/>
</dbReference>
<dbReference type="EMBL" id="LWBS01000423">
    <property type="protein sequence ID" value="OAP90241.1"/>
    <property type="molecule type" value="Genomic_DNA"/>
</dbReference>
<evidence type="ECO:0000259" key="1">
    <source>
        <dbReference type="Pfam" id="PF13175"/>
    </source>
</evidence>
<proteinExistence type="predicted"/>
<gene>
    <name evidence="3" type="ORF">A4U53_30460</name>
</gene>
<dbReference type="AlphaFoldDB" id="A0A179BGI6"/>